<accession>A0A2T2N0W8</accession>
<dbReference type="OrthoDB" id="3787216at2759"/>
<feature type="non-terminal residue" evidence="1">
    <location>
        <position position="1"/>
    </location>
</feature>
<sequence>GTRYFVIDALDVCFTDLPKLLDFIVQMSSTSSRVKWIMFSRSWLNIEERLERAKDEVRLSLELNADSVSTAVYFYITHKVSRLEREKKYSHQTKQAVLNYLYTNANDTTCACHDGR</sequence>
<dbReference type="Proteomes" id="UP000240883">
    <property type="component" value="Unassembled WGS sequence"/>
</dbReference>
<evidence type="ECO:0000313" key="1">
    <source>
        <dbReference type="EMBL" id="PSN59073.1"/>
    </source>
</evidence>
<organism evidence="1 2">
    <name type="scientific">Corynespora cassiicola Philippines</name>
    <dbReference type="NCBI Taxonomy" id="1448308"/>
    <lineage>
        <taxon>Eukaryota</taxon>
        <taxon>Fungi</taxon>
        <taxon>Dikarya</taxon>
        <taxon>Ascomycota</taxon>
        <taxon>Pezizomycotina</taxon>
        <taxon>Dothideomycetes</taxon>
        <taxon>Pleosporomycetidae</taxon>
        <taxon>Pleosporales</taxon>
        <taxon>Corynesporascaceae</taxon>
        <taxon>Corynespora</taxon>
    </lineage>
</organism>
<name>A0A2T2N0W8_CORCC</name>
<keyword evidence="2" id="KW-1185">Reference proteome</keyword>
<dbReference type="STRING" id="1448308.A0A2T2N0W8"/>
<evidence type="ECO:0008006" key="3">
    <source>
        <dbReference type="Google" id="ProtNLM"/>
    </source>
</evidence>
<proteinExistence type="predicted"/>
<protein>
    <recommendedName>
        <fullName evidence="3">NACHT domain-containing protein</fullName>
    </recommendedName>
</protein>
<reference evidence="1 2" key="1">
    <citation type="journal article" date="2018" name="Front. Microbiol.">
        <title>Genome-Wide Analysis of Corynespora cassiicola Leaf Fall Disease Putative Effectors.</title>
        <authorList>
            <person name="Lopez D."/>
            <person name="Ribeiro S."/>
            <person name="Label P."/>
            <person name="Fumanal B."/>
            <person name="Venisse J.S."/>
            <person name="Kohler A."/>
            <person name="de Oliveira R.R."/>
            <person name="Labutti K."/>
            <person name="Lipzen A."/>
            <person name="Lail K."/>
            <person name="Bauer D."/>
            <person name="Ohm R.A."/>
            <person name="Barry K.W."/>
            <person name="Spatafora J."/>
            <person name="Grigoriev I.V."/>
            <person name="Martin F.M."/>
            <person name="Pujade-Renaud V."/>
        </authorList>
    </citation>
    <scope>NUCLEOTIDE SEQUENCE [LARGE SCALE GENOMIC DNA]</scope>
    <source>
        <strain evidence="1 2">Philippines</strain>
    </source>
</reference>
<dbReference type="AlphaFoldDB" id="A0A2T2N0W8"/>
<evidence type="ECO:0000313" key="2">
    <source>
        <dbReference type="Proteomes" id="UP000240883"/>
    </source>
</evidence>
<gene>
    <name evidence="1" type="ORF">BS50DRAFT_660890</name>
</gene>
<dbReference type="EMBL" id="KZ678167">
    <property type="protein sequence ID" value="PSN59073.1"/>
    <property type="molecule type" value="Genomic_DNA"/>
</dbReference>